<comment type="caution">
    <text evidence="1">The sequence shown here is derived from an EMBL/GenBank/DDBJ whole genome shotgun (WGS) entry which is preliminary data.</text>
</comment>
<evidence type="ECO:0000313" key="2">
    <source>
        <dbReference type="Proteomes" id="UP001150266"/>
    </source>
</evidence>
<keyword evidence="2" id="KW-1185">Reference proteome</keyword>
<sequence length="141" mass="16353">MIFRIFSTTHFSFMYLLFALALFGATVVIARPMSELHHLKRGRTVGDQLRVGRRIRRDGSFAKPDKHFYEPFDFVFCIGGHNCLTALLHANQLVPLKVDFPELSRLERLNGAALFWQTRRDQSPKKTMLLILSCSFLHCRK</sequence>
<dbReference type="OrthoDB" id="10661418at2759"/>
<evidence type="ECO:0000313" key="1">
    <source>
        <dbReference type="EMBL" id="KAJ4490318.1"/>
    </source>
</evidence>
<gene>
    <name evidence="1" type="ORF">J3R30DRAFT_67795</name>
</gene>
<dbReference type="EMBL" id="JAOTPV010000001">
    <property type="protein sequence ID" value="KAJ4490318.1"/>
    <property type="molecule type" value="Genomic_DNA"/>
</dbReference>
<dbReference type="AlphaFoldDB" id="A0A9W9ATP2"/>
<name>A0A9W9ATP2_9AGAR</name>
<accession>A0A9W9ATP2</accession>
<organism evidence="1 2">
    <name type="scientific">Lentinula aciculospora</name>
    <dbReference type="NCBI Taxonomy" id="153920"/>
    <lineage>
        <taxon>Eukaryota</taxon>
        <taxon>Fungi</taxon>
        <taxon>Dikarya</taxon>
        <taxon>Basidiomycota</taxon>
        <taxon>Agaricomycotina</taxon>
        <taxon>Agaricomycetes</taxon>
        <taxon>Agaricomycetidae</taxon>
        <taxon>Agaricales</taxon>
        <taxon>Marasmiineae</taxon>
        <taxon>Omphalotaceae</taxon>
        <taxon>Lentinula</taxon>
    </lineage>
</organism>
<reference evidence="1" key="1">
    <citation type="submission" date="2022-08" db="EMBL/GenBank/DDBJ databases">
        <title>A Global Phylogenomic Analysis of the Shiitake Genus Lentinula.</title>
        <authorList>
            <consortium name="DOE Joint Genome Institute"/>
            <person name="Sierra-Patev S."/>
            <person name="Min B."/>
            <person name="Naranjo-Ortiz M."/>
            <person name="Looney B."/>
            <person name="Konkel Z."/>
            <person name="Slot J.C."/>
            <person name="Sakamoto Y."/>
            <person name="Steenwyk J.L."/>
            <person name="Rokas A."/>
            <person name="Carro J."/>
            <person name="Camarero S."/>
            <person name="Ferreira P."/>
            <person name="Molpeceres G."/>
            <person name="Ruiz-Duenas F.J."/>
            <person name="Serrano A."/>
            <person name="Henrissat B."/>
            <person name="Drula E."/>
            <person name="Hughes K.W."/>
            <person name="Mata J.L."/>
            <person name="Ishikawa N.K."/>
            <person name="Vargas-Isla R."/>
            <person name="Ushijima S."/>
            <person name="Smith C.A."/>
            <person name="Ahrendt S."/>
            <person name="Andreopoulos W."/>
            <person name="He G."/>
            <person name="Labutti K."/>
            <person name="Lipzen A."/>
            <person name="Ng V."/>
            <person name="Riley R."/>
            <person name="Sandor L."/>
            <person name="Barry K."/>
            <person name="Martinez A.T."/>
            <person name="Xiao Y."/>
            <person name="Gibbons J.G."/>
            <person name="Terashima K."/>
            <person name="Grigoriev I.V."/>
            <person name="Hibbett D.S."/>
        </authorList>
    </citation>
    <scope>NUCLEOTIDE SEQUENCE</scope>
    <source>
        <strain evidence="1">JLM2183</strain>
    </source>
</reference>
<dbReference type="Proteomes" id="UP001150266">
    <property type="component" value="Unassembled WGS sequence"/>
</dbReference>
<proteinExistence type="predicted"/>
<protein>
    <submittedName>
        <fullName evidence="1">Uncharacterized protein</fullName>
    </submittedName>
</protein>